<dbReference type="Proteomes" id="UP000427906">
    <property type="component" value="Chromosome"/>
</dbReference>
<protein>
    <submittedName>
        <fullName evidence="1">Uncharacterized protein</fullName>
    </submittedName>
</protein>
<sequence>MKKKPNASMQTLVGIVTPFAWDECDRVSEVSLSATDDEEYIIENSARFIDLLQKPIRAVGLVRSGKKIHRAINIKKFELLESVSFAE</sequence>
<evidence type="ECO:0000313" key="2">
    <source>
        <dbReference type="Proteomes" id="UP000427906"/>
    </source>
</evidence>
<proteinExistence type="predicted"/>
<organism evidence="1 2">
    <name type="scientific">Desulfosarcina alkanivorans</name>
    <dbReference type="NCBI Taxonomy" id="571177"/>
    <lineage>
        <taxon>Bacteria</taxon>
        <taxon>Pseudomonadati</taxon>
        <taxon>Thermodesulfobacteriota</taxon>
        <taxon>Desulfobacteria</taxon>
        <taxon>Desulfobacterales</taxon>
        <taxon>Desulfosarcinaceae</taxon>
        <taxon>Desulfosarcina</taxon>
    </lineage>
</organism>
<reference evidence="1 2" key="1">
    <citation type="submission" date="2019-11" db="EMBL/GenBank/DDBJ databases">
        <title>Comparative genomics of hydrocarbon-degrading Desulfosarcina strains.</title>
        <authorList>
            <person name="Watanabe M."/>
            <person name="Kojima H."/>
            <person name="Fukui M."/>
        </authorList>
    </citation>
    <scope>NUCLEOTIDE SEQUENCE [LARGE SCALE GENOMIC DNA]</scope>
    <source>
        <strain evidence="1 2">PL12</strain>
    </source>
</reference>
<evidence type="ECO:0000313" key="1">
    <source>
        <dbReference type="EMBL" id="BBO70338.1"/>
    </source>
</evidence>
<gene>
    <name evidence="1" type="ORF">DSCA_42680</name>
</gene>
<dbReference type="EMBL" id="AP021874">
    <property type="protein sequence ID" value="BBO70338.1"/>
    <property type="molecule type" value="Genomic_DNA"/>
</dbReference>
<name>A0A5K7YNF3_9BACT</name>
<dbReference type="AlphaFoldDB" id="A0A5K7YNF3"/>
<dbReference type="KEGG" id="dalk:DSCA_42680"/>
<dbReference type="OrthoDB" id="5465417at2"/>
<keyword evidence="2" id="KW-1185">Reference proteome</keyword>
<dbReference type="RefSeq" id="WP_155318296.1">
    <property type="nucleotide sequence ID" value="NZ_AP021874.1"/>
</dbReference>
<accession>A0A5K7YNF3</accession>